<evidence type="ECO:0000313" key="3">
    <source>
        <dbReference type="Proteomes" id="UP000198942"/>
    </source>
</evidence>
<protein>
    <submittedName>
        <fullName evidence="2">Uncharacterized protein</fullName>
    </submittedName>
</protein>
<feature type="transmembrane region" description="Helical" evidence="1">
    <location>
        <begin position="65"/>
        <end position="85"/>
    </location>
</feature>
<feature type="transmembrane region" description="Helical" evidence="1">
    <location>
        <begin position="97"/>
        <end position="119"/>
    </location>
</feature>
<name>A0A1H8QPH3_9SPHI</name>
<keyword evidence="1" id="KW-0812">Transmembrane</keyword>
<dbReference type="EMBL" id="FOCL01000009">
    <property type="protein sequence ID" value="SEO56119.1"/>
    <property type="molecule type" value="Genomic_DNA"/>
</dbReference>
<accession>A0A1H8QPH3</accession>
<keyword evidence="1" id="KW-0472">Membrane</keyword>
<dbReference type="OrthoDB" id="1495846at2"/>
<dbReference type="AlphaFoldDB" id="A0A1H8QPH3"/>
<keyword evidence="1" id="KW-1133">Transmembrane helix</keyword>
<evidence type="ECO:0000313" key="2">
    <source>
        <dbReference type="EMBL" id="SEO56119.1"/>
    </source>
</evidence>
<gene>
    <name evidence="2" type="ORF">SAMN05192574_10992</name>
</gene>
<keyword evidence="3" id="KW-1185">Reference proteome</keyword>
<sequence length="130" mass="14264">MKFVLTFSTIAFITSMIVSLFSGSGEMMGFTLFFNIGYLLVSFITWPLINLAIKSNRLIPAAIKCLLGLIILNLITYLLAGTIPTATLLGQGKPGDNITICVIAHLIYIFSFSFSLIWLGHKTENEAETP</sequence>
<evidence type="ECO:0000256" key="1">
    <source>
        <dbReference type="SAM" id="Phobius"/>
    </source>
</evidence>
<reference evidence="3" key="1">
    <citation type="submission" date="2016-10" db="EMBL/GenBank/DDBJ databases">
        <authorList>
            <person name="Varghese N."/>
            <person name="Submissions S."/>
        </authorList>
    </citation>
    <scope>NUCLEOTIDE SEQUENCE [LARGE SCALE GENOMIC DNA]</scope>
    <source>
        <strain evidence="3">Gh-48</strain>
    </source>
</reference>
<dbReference type="Proteomes" id="UP000198942">
    <property type="component" value="Unassembled WGS sequence"/>
</dbReference>
<dbReference type="RefSeq" id="WP_091216515.1">
    <property type="nucleotide sequence ID" value="NZ_FOCL01000009.1"/>
</dbReference>
<organism evidence="2 3">
    <name type="scientific">Mucilaginibacter gossypiicola</name>
    <dbReference type="NCBI Taxonomy" id="551995"/>
    <lineage>
        <taxon>Bacteria</taxon>
        <taxon>Pseudomonadati</taxon>
        <taxon>Bacteroidota</taxon>
        <taxon>Sphingobacteriia</taxon>
        <taxon>Sphingobacteriales</taxon>
        <taxon>Sphingobacteriaceae</taxon>
        <taxon>Mucilaginibacter</taxon>
    </lineage>
</organism>
<feature type="transmembrane region" description="Helical" evidence="1">
    <location>
        <begin position="32"/>
        <end position="53"/>
    </location>
</feature>
<proteinExistence type="predicted"/>